<dbReference type="STRING" id="397945.Aave_1780"/>
<dbReference type="EMBL" id="CP000512">
    <property type="protein sequence ID" value="ABM32365.1"/>
    <property type="molecule type" value="Genomic_DNA"/>
</dbReference>
<proteinExistence type="predicted"/>
<dbReference type="HOGENOM" id="CLU_161805_0_0_4"/>
<gene>
    <name evidence="1" type="ordered locus">Aave_1780</name>
</gene>
<protein>
    <recommendedName>
        <fullName evidence="3">Tail assembly chaperone</fullName>
    </recommendedName>
</protein>
<reference evidence="1" key="1">
    <citation type="submission" date="2006-12" db="EMBL/GenBank/DDBJ databases">
        <title>Complete sequence of Acidovorax avenae subsp. citrulli AAC00-1.</title>
        <authorList>
            <consortium name="US DOE Joint Genome Institute"/>
            <person name="Copeland A."/>
            <person name="Lucas S."/>
            <person name="Lapidus A."/>
            <person name="Barry K."/>
            <person name="Detter J.C."/>
            <person name="Glavina del Rio T."/>
            <person name="Dalin E."/>
            <person name="Tice H."/>
            <person name="Pitluck S."/>
            <person name="Kiss H."/>
            <person name="Brettin T."/>
            <person name="Bruce D."/>
            <person name="Han C."/>
            <person name="Tapia R."/>
            <person name="Gilna P."/>
            <person name="Schmutz J."/>
            <person name="Larimer F."/>
            <person name="Land M."/>
            <person name="Hauser L."/>
            <person name="Kyrpides N."/>
            <person name="Kim E."/>
            <person name="Stahl D."/>
            <person name="Richardson P."/>
        </authorList>
    </citation>
    <scope>NUCLEOTIDE SEQUENCE</scope>
    <source>
        <strain evidence="1">AAC00-1</strain>
    </source>
</reference>
<evidence type="ECO:0008006" key="3">
    <source>
        <dbReference type="Google" id="ProtNLM"/>
    </source>
</evidence>
<dbReference type="InterPro" id="IPR014859">
    <property type="entry name" value="Phage_TAC_4"/>
</dbReference>
<accession>A1TN27</accession>
<dbReference type="KEGG" id="aav:Aave_1780"/>
<dbReference type="Proteomes" id="UP000002596">
    <property type="component" value="Chromosome"/>
</dbReference>
<name>A1TN27_PARC0</name>
<dbReference type="eggNOG" id="ENOG503481T">
    <property type="taxonomic scope" value="Bacteria"/>
</dbReference>
<evidence type="ECO:0000313" key="1">
    <source>
        <dbReference type="EMBL" id="ABM32365.1"/>
    </source>
</evidence>
<dbReference type="AlphaFoldDB" id="A1TN27"/>
<dbReference type="Pfam" id="PF08748">
    <property type="entry name" value="Phage_TAC_4"/>
    <property type="match status" value="1"/>
</dbReference>
<evidence type="ECO:0000313" key="2">
    <source>
        <dbReference type="Proteomes" id="UP000002596"/>
    </source>
</evidence>
<organism evidence="1 2">
    <name type="scientific">Paracidovorax citrulli (strain AAC00-1)</name>
    <name type="common">Acidovorax citrulli</name>
    <dbReference type="NCBI Taxonomy" id="397945"/>
    <lineage>
        <taxon>Bacteria</taxon>
        <taxon>Pseudomonadati</taxon>
        <taxon>Pseudomonadota</taxon>
        <taxon>Betaproteobacteria</taxon>
        <taxon>Burkholderiales</taxon>
        <taxon>Comamonadaceae</taxon>
        <taxon>Paracidovorax</taxon>
    </lineage>
</organism>
<sequence length="150" mass="16545">MRRGSFSLLRKHNTMAKIVLGKRPETFKQTVSIPMLDGTKGTIECTFRYRTRKEFGALVDGIRAEAEKQGAQAAATAEEGAAEKAWSLRDHFDKLVGTNAEYMLRILVGWNLDVELSAESLQQLSDELPAASEAIVDAYRVAITEGKLGN</sequence>